<evidence type="ECO:0000313" key="4">
    <source>
        <dbReference type="Proteomes" id="UP001202961"/>
    </source>
</evidence>
<dbReference type="EMBL" id="JAMQBK010000029">
    <property type="protein sequence ID" value="MCM2371210.1"/>
    <property type="molecule type" value="Genomic_DNA"/>
</dbReference>
<dbReference type="Pfam" id="PF08305">
    <property type="entry name" value="NPCBM"/>
    <property type="match status" value="1"/>
</dbReference>
<protein>
    <submittedName>
        <fullName evidence="3">NPCBM/NEW2 domain-containing protein</fullName>
    </submittedName>
</protein>
<dbReference type="InterPro" id="IPR013222">
    <property type="entry name" value="Glyco_hyd_98_carb-bd"/>
</dbReference>
<feature type="chain" id="PRO_5045562274" evidence="1">
    <location>
        <begin position="21"/>
        <end position="618"/>
    </location>
</feature>
<accession>A0ABT0U2T3</accession>
<proteinExistence type="predicted"/>
<reference evidence="3 4" key="1">
    <citation type="journal article" date="2022" name="Syst. Appl. Microbiol.">
        <title>Rhodopirellula aestuarii sp. nov., a novel member of the genus Rhodopirellula isolated from brackish sediments collected in the Tagus River estuary, Portugal.</title>
        <authorList>
            <person name="Vitorino I.R."/>
            <person name="Klimek D."/>
            <person name="Calusinska M."/>
            <person name="Lobo-da-Cunha A."/>
            <person name="Vasconcelos V."/>
            <person name="Lage O.M."/>
        </authorList>
    </citation>
    <scope>NUCLEOTIDE SEQUENCE [LARGE SCALE GENOMIC DNA]</scope>
    <source>
        <strain evidence="3 4">ICT_H3.1</strain>
    </source>
</reference>
<dbReference type="SMART" id="SM00776">
    <property type="entry name" value="NPCBM"/>
    <property type="match status" value="1"/>
</dbReference>
<sequence>MLLKLLPIVLKLSLVLGCLAASVRGQSEDSRSHETITGAADTHADVDELTVAAERIAESIAEGAVASTGRVTVVYFTPSDRDPALRHVERIRRIVSEAAGFYERELRRHGFDGRRMNVLRNDRGEIDIIDVVGAGQGGDYGKPDGDKIRNEIVPVLETRGIDPARSVILLFCNLMDYDAAKGTISHHSPYYGGGSYLSGTAWQCDSEILDPLRFRDLTPLHDGEYGAITIGRHNSIFIGGVIHELGHALALPHCRQREDEAVRGTALMGAGNRTYAQELRGEGRGTFLTQAHALQLAAHPVFNRQMTKDLTKRAPADWSDLKIDATDDNQIRIRGTVQSEIPIHGVVAYFDPDGRGDYDATTATAVPDEQGRFAMRSGPLRPLNGELRLTACHVNGSKSGRSLFYRIRNDGSPDLSAIRLELELAPMINSLRRSNYDAAEASLVEIAAGDESLLRIGRQVLDRFRESDSHEMIGLGMVDAEKRSISLSKIKPTSERVGWLRPVYDAVPEKAKLLSLGGEYFAQGIYAHAPAKHVYAIQRQWNRLVGRCGVQDGHGGNVVFQIIGDDRLRWSSRVIGAGQGGRFDLDISDITTLSLVVSDSGDGNGGDWGVWIEPTLTR</sequence>
<organism evidence="3 4">
    <name type="scientific">Aporhodopirellula aestuarii</name>
    <dbReference type="NCBI Taxonomy" id="2950107"/>
    <lineage>
        <taxon>Bacteria</taxon>
        <taxon>Pseudomonadati</taxon>
        <taxon>Planctomycetota</taxon>
        <taxon>Planctomycetia</taxon>
        <taxon>Pirellulales</taxon>
        <taxon>Pirellulaceae</taxon>
        <taxon>Aporhodopirellula</taxon>
    </lineage>
</organism>
<dbReference type="InterPro" id="IPR038637">
    <property type="entry name" value="NPCBM_sf"/>
</dbReference>
<evidence type="ECO:0000256" key="1">
    <source>
        <dbReference type="SAM" id="SignalP"/>
    </source>
</evidence>
<feature type="signal peptide" evidence="1">
    <location>
        <begin position="1"/>
        <end position="20"/>
    </location>
</feature>
<gene>
    <name evidence="3" type="ORF">NB063_11400</name>
</gene>
<keyword evidence="1" id="KW-0732">Signal</keyword>
<name>A0ABT0U2T3_9BACT</name>
<dbReference type="Proteomes" id="UP001202961">
    <property type="component" value="Unassembled WGS sequence"/>
</dbReference>
<dbReference type="Gene3D" id="2.60.120.1060">
    <property type="entry name" value="NPCBM/NEW2 domain"/>
    <property type="match status" value="1"/>
</dbReference>
<evidence type="ECO:0000259" key="2">
    <source>
        <dbReference type="SMART" id="SM00776"/>
    </source>
</evidence>
<dbReference type="SUPFAM" id="SSF49785">
    <property type="entry name" value="Galactose-binding domain-like"/>
    <property type="match status" value="1"/>
</dbReference>
<feature type="domain" description="Glycosyl hydrolase family 98 putative carbohydrate-binding module" evidence="2">
    <location>
        <begin position="481"/>
        <end position="618"/>
    </location>
</feature>
<keyword evidence="4" id="KW-1185">Reference proteome</keyword>
<dbReference type="InterPro" id="IPR008979">
    <property type="entry name" value="Galactose-bd-like_sf"/>
</dbReference>
<dbReference type="RefSeq" id="WP_250928847.1">
    <property type="nucleotide sequence ID" value="NZ_JAMQBK010000029.1"/>
</dbReference>
<comment type="caution">
    <text evidence="3">The sequence shown here is derived from an EMBL/GenBank/DDBJ whole genome shotgun (WGS) entry which is preliminary data.</text>
</comment>
<evidence type="ECO:0000313" key="3">
    <source>
        <dbReference type="EMBL" id="MCM2371210.1"/>
    </source>
</evidence>